<sequence length="146" mass="16428">MTTEAINLSEVLKRIDDRIGNDNLEVPGIANENLITIINSEFFDKFLNRKIYSWVIRTYLANAKIQERITDEQFEIYLSQIKTRQGMEQLAVSILLSSVSAQGGLQQLKAIPVAKSGSVKKEVSVMKYVGLDTEESSECHLSILPH</sequence>
<reference evidence="1 2" key="1">
    <citation type="submission" date="2024-08" db="EMBL/GenBank/DDBJ databases">
        <authorList>
            <person name="Ishaq N."/>
        </authorList>
    </citation>
    <scope>NUCLEOTIDE SEQUENCE [LARGE SCALE GENOMIC DNA]</scope>
    <source>
        <strain evidence="1 2">DSM 18651</strain>
    </source>
</reference>
<keyword evidence="2" id="KW-1185">Reference proteome</keyword>
<evidence type="ECO:0000313" key="1">
    <source>
        <dbReference type="EMBL" id="MFA0809544.1"/>
    </source>
</evidence>
<organism evidence="1 2">
    <name type="scientific">Microbulbifer epialgicus</name>
    <dbReference type="NCBI Taxonomy" id="393907"/>
    <lineage>
        <taxon>Bacteria</taxon>
        <taxon>Pseudomonadati</taxon>
        <taxon>Pseudomonadota</taxon>
        <taxon>Gammaproteobacteria</taxon>
        <taxon>Cellvibrionales</taxon>
        <taxon>Microbulbiferaceae</taxon>
        <taxon>Microbulbifer</taxon>
    </lineage>
</organism>
<dbReference type="EMBL" id="JBGMEK010000001">
    <property type="protein sequence ID" value="MFA0809544.1"/>
    <property type="molecule type" value="Genomic_DNA"/>
</dbReference>
<gene>
    <name evidence="1" type="ORF">ACCI49_01310</name>
</gene>
<evidence type="ECO:0000313" key="2">
    <source>
        <dbReference type="Proteomes" id="UP001569428"/>
    </source>
</evidence>
<name>A0ABV4NUV9_9GAMM</name>
<accession>A0ABV4NUV9</accession>
<protein>
    <submittedName>
        <fullName evidence="1">Uncharacterized protein</fullName>
    </submittedName>
</protein>
<comment type="caution">
    <text evidence="1">The sequence shown here is derived from an EMBL/GenBank/DDBJ whole genome shotgun (WGS) entry which is preliminary data.</text>
</comment>
<dbReference type="RefSeq" id="WP_371837161.1">
    <property type="nucleotide sequence ID" value="NZ_JBGMEK010000001.1"/>
</dbReference>
<dbReference type="Proteomes" id="UP001569428">
    <property type="component" value="Unassembled WGS sequence"/>
</dbReference>
<proteinExistence type="predicted"/>